<keyword evidence="2" id="KW-1185">Reference proteome</keyword>
<dbReference type="PANTHER" id="PTHR34290:SF2">
    <property type="entry name" value="OS04G0668800 PROTEIN"/>
    <property type="match status" value="1"/>
</dbReference>
<reference evidence="1 2" key="1">
    <citation type="journal article" date="2015" name="Genome Biol. Evol.">
        <title>Comparative Genomics of a Bacterivorous Green Alga Reveals Evolutionary Causalities and Consequences of Phago-Mixotrophic Mode of Nutrition.</title>
        <authorList>
            <person name="Burns J.A."/>
            <person name="Paasch A."/>
            <person name="Narechania A."/>
            <person name="Kim E."/>
        </authorList>
    </citation>
    <scope>NUCLEOTIDE SEQUENCE [LARGE SCALE GENOMIC DNA]</scope>
    <source>
        <strain evidence="1 2">PLY_AMNH</strain>
    </source>
</reference>
<gene>
    <name evidence="1" type="ORF">CYMTET_41073</name>
</gene>
<evidence type="ECO:0008006" key="3">
    <source>
        <dbReference type="Google" id="ProtNLM"/>
    </source>
</evidence>
<dbReference type="GO" id="GO:0015035">
    <property type="term" value="F:protein-disulfide reductase activity"/>
    <property type="evidence" value="ECO:0007669"/>
    <property type="project" value="InterPro"/>
</dbReference>
<evidence type="ECO:0000313" key="1">
    <source>
        <dbReference type="EMBL" id="KAK3249520.1"/>
    </source>
</evidence>
<name>A0AAE0F411_9CHLO</name>
<proteinExistence type="predicted"/>
<comment type="caution">
    <text evidence="1">The sequence shown here is derived from an EMBL/GenBank/DDBJ whole genome shotgun (WGS) entry which is preliminary data.</text>
</comment>
<dbReference type="PANTHER" id="PTHR34290">
    <property type="entry name" value="SI:CH73-390P7.2"/>
    <property type="match status" value="1"/>
</dbReference>
<accession>A0AAE0F411</accession>
<dbReference type="EMBL" id="LGRX02027276">
    <property type="protein sequence ID" value="KAK3249520.1"/>
    <property type="molecule type" value="Genomic_DNA"/>
</dbReference>
<dbReference type="Proteomes" id="UP001190700">
    <property type="component" value="Unassembled WGS sequence"/>
</dbReference>
<protein>
    <recommendedName>
        <fullName evidence="3">Thiol-disulfide oxidoreductase DCC</fullName>
    </recommendedName>
</protein>
<sequence length="173" mass="19280">MFSDTFNCVPATAGHKGALATGWRAARRTRISSQTDGNAETTGTWQIQYLYDAECPLRSSEVVALRRLDNNKGRISFVDISDEDYDPSMYGGITYADAMGPPAAILKSGEVVRSVEVYRKLYEAVGLGFVWAATKLPLVGPVVDWVFDVWCRNRLRLTGRPSLEEILQQKSKR</sequence>
<dbReference type="InterPro" id="IPR007263">
    <property type="entry name" value="DCC1-like"/>
</dbReference>
<dbReference type="InterPro" id="IPR044691">
    <property type="entry name" value="DCC1_Trx"/>
</dbReference>
<organism evidence="1 2">
    <name type="scientific">Cymbomonas tetramitiformis</name>
    <dbReference type="NCBI Taxonomy" id="36881"/>
    <lineage>
        <taxon>Eukaryota</taxon>
        <taxon>Viridiplantae</taxon>
        <taxon>Chlorophyta</taxon>
        <taxon>Pyramimonadophyceae</taxon>
        <taxon>Pyramimonadales</taxon>
        <taxon>Pyramimonadaceae</taxon>
        <taxon>Cymbomonas</taxon>
    </lineage>
</organism>
<dbReference type="Pfam" id="PF04134">
    <property type="entry name" value="DCC1-like"/>
    <property type="match status" value="1"/>
</dbReference>
<evidence type="ECO:0000313" key="2">
    <source>
        <dbReference type="Proteomes" id="UP001190700"/>
    </source>
</evidence>
<dbReference type="AlphaFoldDB" id="A0AAE0F411"/>